<dbReference type="InterPro" id="IPR020945">
    <property type="entry name" value="DMSO/NO3_reduct_chaperone"/>
</dbReference>
<dbReference type="Pfam" id="PF02613">
    <property type="entry name" value="Nitrate_red_del"/>
    <property type="match status" value="1"/>
</dbReference>
<dbReference type="PANTHER" id="PTHR43680">
    <property type="entry name" value="NITRATE REDUCTASE MOLYBDENUM COFACTOR ASSEMBLY CHAPERONE"/>
    <property type="match status" value="1"/>
</dbReference>
<organism evidence="2 3">
    <name type="scientific">Lederbergia galactosidilytica</name>
    <dbReference type="NCBI Taxonomy" id="217031"/>
    <lineage>
        <taxon>Bacteria</taxon>
        <taxon>Bacillati</taxon>
        <taxon>Bacillota</taxon>
        <taxon>Bacilli</taxon>
        <taxon>Bacillales</taxon>
        <taxon>Bacillaceae</taxon>
        <taxon>Lederbergia</taxon>
    </lineage>
</organism>
<reference evidence="2 3" key="1">
    <citation type="submission" date="2015-05" db="EMBL/GenBank/DDBJ databases">
        <title>Comparison of genome.</title>
        <authorList>
            <person name="Zheng Z."/>
            <person name="Sun M."/>
        </authorList>
    </citation>
    <scope>NUCLEOTIDE SEQUENCE [LARGE SCALE GENOMIC DNA]</scope>
    <source>
        <strain evidence="2 3">G25-74</strain>
    </source>
</reference>
<comment type="caution">
    <text evidence="2">The sequence shown here is derived from an EMBL/GenBank/DDBJ whole genome shotgun (WGS) entry which is preliminary data.</text>
</comment>
<dbReference type="NCBIfam" id="TIGR00684">
    <property type="entry name" value="narJ"/>
    <property type="match status" value="1"/>
</dbReference>
<dbReference type="InterPro" id="IPR003765">
    <property type="entry name" value="NO3_reductase_chaperone_NarJ"/>
</dbReference>
<dbReference type="GO" id="GO:0051131">
    <property type="term" value="P:chaperone-mediated protein complex assembly"/>
    <property type="evidence" value="ECO:0007669"/>
    <property type="project" value="InterPro"/>
</dbReference>
<accession>A0A177ZLE4</accession>
<dbReference type="EMBL" id="LDJR01000057">
    <property type="protein sequence ID" value="OAK68130.1"/>
    <property type="molecule type" value="Genomic_DNA"/>
</dbReference>
<evidence type="ECO:0000313" key="2">
    <source>
        <dbReference type="EMBL" id="OAK68130.1"/>
    </source>
</evidence>
<dbReference type="OrthoDB" id="5296272at2"/>
<dbReference type="InterPro" id="IPR036411">
    <property type="entry name" value="TorD-like_sf"/>
</dbReference>
<proteinExistence type="predicted"/>
<sequence>MINLEKLYQHKLAFGFFSRLLSYPEKGIFHPAVLEESFDSSHPAYPYIQSFLEQVKGYSMDELEEHYTRTFDFEKHSTLYMTYFKYEDGKERGQMLAKLKVLYEMYGLEMPAEELSDYLPLMCEFLYAAEWRGDARSPQSFSILFAVLEDGTWHLLQSLEKNNNPFFHLVKGLRETLKTCVIQGEATNQHA</sequence>
<dbReference type="GO" id="GO:0042128">
    <property type="term" value="P:nitrate assimilation"/>
    <property type="evidence" value="ECO:0007669"/>
    <property type="project" value="UniProtKB-KW"/>
</dbReference>
<dbReference type="PANTHER" id="PTHR43680:SF2">
    <property type="entry name" value="NITRATE REDUCTASE MOLYBDENUM COFACTOR ASSEMBLY CHAPERONE NARJ"/>
    <property type="match status" value="1"/>
</dbReference>
<dbReference type="SUPFAM" id="SSF89155">
    <property type="entry name" value="TorD-like"/>
    <property type="match status" value="1"/>
</dbReference>
<dbReference type="GO" id="GO:0016530">
    <property type="term" value="F:metallochaperone activity"/>
    <property type="evidence" value="ECO:0007669"/>
    <property type="project" value="TreeGrafter"/>
</dbReference>
<evidence type="ECO:0000256" key="1">
    <source>
        <dbReference type="ARBA" id="ARBA00023063"/>
    </source>
</evidence>
<dbReference type="STRING" id="217031.ABB05_16325"/>
<evidence type="ECO:0000313" key="3">
    <source>
        <dbReference type="Proteomes" id="UP000077881"/>
    </source>
</evidence>
<dbReference type="AlphaFoldDB" id="A0A177ZLE4"/>
<dbReference type="Gene3D" id="1.10.3480.10">
    <property type="entry name" value="TorD-like"/>
    <property type="match status" value="1"/>
</dbReference>
<dbReference type="RefSeq" id="WP_057982086.1">
    <property type="nucleotide sequence ID" value="NZ_JAGGKH010000009.1"/>
</dbReference>
<protein>
    <submittedName>
        <fullName evidence="2">Nitrate reductase</fullName>
    </submittedName>
</protein>
<dbReference type="PATRIC" id="fig|217031.6.peg.3531"/>
<dbReference type="Proteomes" id="UP000077881">
    <property type="component" value="Unassembled WGS sequence"/>
</dbReference>
<dbReference type="GO" id="GO:0051082">
    <property type="term" value="F:unfolded protein binding"/>
    <property type="evidence" value="ECO:0007669"/>
    <property type="project" value="InterPro"/>
</dbReference>
<keyword evidence="1" id="KW-0534">Nitrate assimilation</keyword>
<gene>
    <name evidence="2" type="ORF">ABB05_16325</name>
</gene>
<name>A0A177ZLE4_9BACI</name>
<keyword evidence="3" id="KW-1185">Reference proteome</keyword>